<gene>
    <name evidence="2" type="ORF">A3C24_01690</name>
</gene>
<dbReference type="InterPro" id="IPR008964">
    <property type="entry name" value="Invasin/intimin_cell_adhesion"/>
</dbReference>
<dbReference type="AlphaFoldDB" id="A0A1F7GVD8"/>
<evidence type="ECO:0008006" key="4">
    <source>
        <dbReference type="Google" id="ProtNLM"/>
    </source>
</evidence>
<dbReference type="SUPFAM" id="SSF49373">
    <property type="entry name" value="Invasin/intimin cell-adhesion fragments"/>
    <property type="match status" value="1"/>
</dbReference>
<dbReference type="InterPro" id="IPR013783">
    <property type="entry name" value="Ig-like_fold"/>
</dbReference>
<comment type="caution">
    <text evidence="2">The sequence shown here is derived from an EMBL/GenBank/DDBJ whole genome shotgun (WGS) entry which is preliminary data.</text>
</comment>
<dbReference type="EMBL" id="MFZM01000034">
    <property type="protein sequence ID" value="OGK22765.1"/>
    <property type="molecule type" value="Genomic_DNA"/>
</dbReference>
<keyword evidence="1" id="KW-0812">Transmembrane</keyword>
<protein>
    <recommendedName>
        <fullName evidence="4">Big-1 domain-containing protein</fullName>
    </recommendedName>
</protein>
<dbReference type="Proteomes" id="UP000177159">
    <property type="component" value="Unassembled WGS sequence"/>
</dbReference>
<organism evidence="2 3">
    <name type="scientific">Candidatus Roizmanbacteria bacterium RIFCSPHIGHO2_02_FULL_37_24</name>
    <dbReference type="NCBI Taxonomy" id="1802037"/>
    <lineage>
        <taxon>Bacteria</taxon>
        <taxon>Candidatus Roizmaniibacteriota</taxon>
    </lineage>
</organism>
<reference evidence="2 3" key="1">
    <citation type="journal article" date="2016" name="Nat. Commun.">
        <title>Thousands of microbial genomes shed light on interconnected biogeochemical processes in an aquifer system.</title>
        <authorList>
            <person name="Anantharaman K."/>
            <person name="Brown C.T."/>
            <person name="Hug L.A."/>
            <person name="Sharon I."/>
            <person name="Castelle C.J."/>
            <person name="Probst A.J."/>
            <person name="Thomas B.C."/>
            <person name="Singh A."/>
            <person name="Wilkins M.J."/>
            <person name="Karaoz U."/>
            <person name="Brodie E.L."/>
            <person name="Williams K.H."/>
            <person name="Hubbard S.S."/>
            <person name="Banfield J.F."/>
        </authorList>
    </citation>
    <scope>NUCLEOTIDE SEQUENCE [LARGE SCALE GENOMIC DNA]</scope>
</reference>
<feature type="transmembrane region" description="Helical" evidence="1">
    <location>
        <begin position="6"/>
        <end position="25"/>
    </location>
</feature>
<evidence type="ECO:0000313" key="3">
    <source>
        <dbReference type="Proteomes" id="UP000177159"/>
    </source>
</evidence>
<proteinExistence type="predicted"/>
<name>A0A1F7GVD8_9BACT</name>
<sequence length="135" mass="15110">MRTWHIVAFIAFILLLLSLAGYFFYEERLYVIQTRTKVRAVSPDNAYAFLTPACGSTVRLTVFCLNQRGLPVEGLTVSVANSLDYTIDTIKAVTNELGQATFDLKSDKEGVFVIPYITCGDIEIVDNLKVCFARE</sequence>
<accession>A0A1F7GVD8</accession>
<evidence type="ECO:0000256" key="1">
    <source>
        <dbReference type="SAM" id="Phobius"/>
    </source>
</evidence>
<keyword evidence="1" id="KW-1133">Transmembrane helix</keyword>
<evidence type="ECO:0000313" key="2">
    <source>
        <dbReference type="EMBL" id="OGK22765.1"/>
    </source>
</evidence>
<dbReference type="Gene3D" id="2.60.40.10">
    <property type="entry name" value="Immunoglobulins"/>
    <property type="match status" value="1"/>
</dbReference>
<keyword evidence="1" id="KW-0472">Membrane</keyword>